<comment type="caution">
    <text evidence="1">The sequence shown here is derived from an EMBL/GenBank/DDBJ whole genome shotgun (WGS) entry which is preliminary data.</text>
</comment>
<organism evidence="1 2">
    <name type="scientific">Halteria grandinella</name>
    <dbReference type="NCBI Taxonomy" id="5974"/>
    <lineage>
        <taxon>Eukaryota</taxon>
        <taxon>Sar</taxon>
        <taxon>Alveolata</taxon>
        <taxon>Ciliophora</taxon>
        <taxon>Intramacronucleata</taxon>
        <taxon>Spirotrichea</taxon>
        <taxon>Stichotrichia</taxon>
        <taxon>Sporadotrichida</taxon>
        <taxon>Halteriidae</taxon>
        <taxon>Halteria</taxon>
    </lineage>
</organism>
<evidence type="ECO:0000313" key="1">
    <source>
        <dbReference type="EMBL" id="TNV83621.1"/>
    </source>
</evidence>
<reference evidence="1" key="1">
    <citation type="submission" date="2019-06" db="EMBL/GenBank/DDBJ databases">
        <authorList>
            <person name="Zheng W."/>
        </authorList>
    </citation>
    <scope>NUCLEOTIDE SEQUENCE</scope>
    <source>
        <strain evidence="1">QDHG01</strain>
    </source>
</reference>
<accession>A0A8J8P0W0</accession>
<dbReference type="EMBL" id="RRYP01003644">
    <property type="protein sequence ID" value="TNV83621.1"/>
    <property type="molecule type" value="Genomic_DNA"/>
</dbReference>
<protein>
    <submittedName>
        <fullName evidence="1">Uncharacterized protein</fullName>
    </submittedName>
</protein>
<dbReference type="AlphaFoldDB" id="A0A8J8P0W0"/>
<evidence type="ECO:0000313" key="2">
    <source>
        <dbReference type="Proteomes" id="UP000785679"/>
    </source>
</evidence>
<sequence>MQLKWIFLHSGYRFDKRKENQYFATTKRIPTNSNCGGGLFKSSLHSQETNISSLDQQIHYIEYRWICLSLRRSSKSQLPLPRLQTPADQRFQDFQE</sequence>
<name>A0A8J8P0W0_HALGN</name>
<gene>
    <name evidence="1" type="ORF">FGO68_gene7674</name>
</gene>
<proteinExistence type="predicted"/>
<keyword evidence="2" id="KW-1185">Reference proteome</keyword>
<dbReference type="Proteomes" id="UP000785679">
    <property type="component" value="Unassembled WGS sequence"/>
</dbReference>